<proteinExistence type="predicted"/>
<dbReference type="RefSeq" id="WP_212223611.1">
    <property type="nucleotide sequence ID" value="NZ_JAGUCN010000001.1"/>
</dbReference>
<feature type="chain" id="PRO_5045796123" evidence="1">
    <location>
        <begin position="25"/>
        <end position="464"/>
    </location>
</feature>
<reference evidence="2 3" key="1">
    <citation type="journal article" date="2014" name="Int. J. Syst. Evol. Microbiol.">
        <title>Carboxylicivirga gen. nov. in the family Marinilabiliaceae with two novel species, Carboxylicivirga mesophila sp. nov. and Carboxylicivirga taeanensis sp. nov., and reclassification of Cytophaga fermentans as Saccharicrinis fermentans gen. nov., comb. nov.</title>
        <authorList>
            <person name="Yang S.H."/>
            <person name="Seo H.S."/>
            <person name="Woo J.H."/>
            <person name="Oh H.M."/>
            <person name="Jang H."/>
            <person name="Lee J.H."/>
            <person name="Kim S.J."/>
            <person name="Kwon K.K."/>
        </authorList>
    </citation>
    <scope>NUCLEOTIDE SEQUENCE [LARGE SCALE GENOMIC DNA]</scope>
    <source>
        <strain evidence="2 3">JCM 18290</strain>
    </source>
</reference>
<comment type="caution">
    <text evidence="2">The sequence shown here is derived from an EMBL/GenBank/DDBJ whole genome shotgun (WGS) entry which is preliminary data.</text>
</comment>
<keyword evidence="2" id="KW-0449">Lipoprotein</keyword>
<evidence type="ECO:0000313" key="2">
    <source>
        <dbReference type="EMBL" id="MBS2209804.1"/>
    </source>
</evidence>
<keyword evidence="3" id="KW-1185">Reference proteome</keyword>
<feature type="signal peptide" evidence="1">
    <location>
        <begin position="1"/>
        <end position="24"/>
    </location>
</feature>
<organism evidence="2 3">
    <name type="scientific">Carboxylicivirga mesophila</name>
    <dbReference type="NCBI Taxonomy" id="1166478"/>
    <lineage>
        <taxon>Bacteria</taxon>
        <taxon>Pseudomonadati</taxon>
        <taxon>Bacteroidota</taxon>
        <taxon>Bacteroidia</taxon>
        <taxon>Marinilabiliales</taxon>
        <taxon>Marinilabiliaceae</taxon>
        <taxon>Carboxylicivirga</taxon>
    </lineage>
</organism>
<sequence>MNKQANLTLLLLLAFLLMPNISEAKKKPSWVKQRPNDPAYYIGIANVPKAGSAVEYRQAARGTALKQMSSEIKVNISSNSVLHKIETDYEYKEAYESKIQASVEQTLEGYEVLTWEGRKEYWVMTRLSKQKYERAKQMKLDKAKMMASSYLTDAYKAIDNYDAYSALNYLAKGVISLKDHLEEDLTYKTVDGTYNVGTELFSAIQDVFRRVQLMPVQSNYQIQFSKKLEVPIGVNATFTGKAGEKRPLVGFPLKYEFTKGEGILTAQSKTNFDGYTSVSITRLISKRKMQEITAGFDFSHVAESEMDDEVKRLLKVFFPVKQMPAVGIAIEVLKSKAYLVSEEKVFGKLDDKGAFTGMLKTELNENFFTFTSDVNEADFVVTVNSNFVAGDERKGQGYSVFTVFADFNIAIQDIKSQTEIFADNLTGIRGMRPGNYEYALKDVRIKLIEEFKEQIEPRLEQVNM</sequence>
<evidence type="ECO:0000313" key="3">
    <source>
        <dbReference type="Proteomes" id="UP000721861"/>
    </source>
</evidence>
<dbReference type="Gene3D" id="3.10.28.20">
    <property type="entry name" value="Acetamidase/Formamidase-like domains"/>
    <property type="match status" value="1"/>
</dbReference>
<protein>
    <submittedName>
        <fullName evidence="2">LPP20 family lipoprotein</fullName>
    </submittedName>
</protein>
<dbReference type="Proteomes" id="UP000721861">
    <property type="component" value="Unassembled WGS sequence"/>
</dbReference>
<name>A0ABS5K440_9BACT</name>
<evidence type="ECO:0000256" key="1">
    <source>
        <dbReference type="SAM" id="SignalP"/>
    </source>
</evidence>
<keyword evidence="1" id="KW-0732">Signal</keyword>
<dbReference type="EMBL" id="JAGUCN010000001">
    <property type="protein sequence ID" value="MBS2209804.1"/>
    <property type="molecule type" value="Genomic_DNA"/>
</dbReference>
<gene>
    <name evidence="2" type="ORF">KEM09_00205</name>
</gene>
<accession>A0ABS5K440</accession>